<protein>
    <submittedName>
        <fullName evidence="2">SEC-C domain-containing protein</fullName>
    </submittedName>
</protein>
<comment type="caution">
    <text evidence="2">The sequence shown here is derived from an EMBL/GenBank/DDBJ whole genome shotgun (WGS) entry which is preliminary data.</text>
</comment>
<dbReference type="Proteomes" id="UP001194729">
    <property type="component" value="Unassembled WGS sequence"/>
</dbReference>
<dbReference type="Gene3D" id="3.10.450.50">
    <property type="match status" value="1"/>
</dbReference>
<dbReference type="InterPro" id="IPR048469">
    <property type="entry name" value="YchJ-like_M"/>
</dbReference>
<dbReference type="InterPro" id="IPR032710">
    <property type="entry name" value="NTF2-like_dom_sf"/>
</dbReference>
<accession>A0ABS0A349</accession>
<dbReference type="SUPFAM" id="SSF54427">
    <property type="entry name" value="NTF2-like"/>
    <property type="match status" value="1"/>
</dbReference>
<proteinExistence type="predicted"/>
<keyword evidence="3" id="KW-1185">Reference proteome</keyword>
<sequence length="129" mass="15212">MNCPCDSQRLYKNCCAIAHHQIKDVNTAQQLMRSRYSAFVMSDIDYLQRSHHSSQRPSRKEARDIKKWTQSVDWIKLEILQTNDGLEKDVTGTVEFKAYFMENGRVEVIQEHSRFCKENGHWVYLDSLV</sequence>
<dbReference type="EMBL" id="JADKYU010000276">
    <property type="protein sequence ID" value="MBF4983777.1"/>
    <property type="molecule type" value="Genomic_DNA"/>
</dbReference>
<evidence type="ECO:0000313" key="2">
    <source>
        <dbReference type="EMBL" id="MBF4983777.1"/>
    </source>
</evidence>
<organism evidence="2 3">
    <name type="scientific">Nonlabens mediterrranea</name>
    <dbReference type="NCBI Taxonomy" id="1419947"/>
    <lineage>
        <taxon>Bacteria</taxon>
        <taxon>Pseudomonadati</taxon>
        <taxon>Bacteroidota</taxon>
        <taxon>Flavobacteriia</taxon>
        <taxon>Flavobacteriales</taxon>
        <taxon>Flavobacteriaceae</taxon>
        <taxon>Nonlabens</taxon>
    </lineage>
</organism>
<name>A0ABS0A349_9FLAO</name>
<evidence type="ECO:0000313" key="3">
    <source>
        <dbReference type="Proteomes" id="UP001194729"/>
    </source>
</evidence>
<dbReference type="PANTHER" id="PTHR33747:SF1">
    <property type="entry name" value="ADENYLATE CYCLASE-ASSOCIATED CAP C-TERMINAL DOMAIN-CONTAINING PROTEIN"/>
    <property type="match status" value="1"/>
</dbReference>
<feature type="domain" description="YchJ-like middle NTF2-like" evidence="1">
    <location>
        <begin position="27"/>
        <end position="126"/>
    </location>
</feature>
<evidence type="ECO:0000259" key="1">
    <source>
        <dbReference type="Pfam" id="PF17775"/>
    </source>
</evidence>
<reference evidence="2 3" key="1">
    <citation type="submission" date="2020-11" db="EMBL/GenBank/DDBJ databases">
        <title>P. mediterranea TC4 genome.</title>
        <authorList>
            <person name="Molmeret M."/>
        </authorList>
    </citation>
    <scope>NUCLEOTIDE SEQUENCE [LARGE SCALE GENOMIC DNA]</scope>
    <source>
        <strain evidence="2 3">TC4</strain>
    </source>
</reference>
<dbReference type="Pfam" id="PF17775">
    <property type="entry name" value="YchJ_M-like"/>
    <property type="match status" value="1"/>
</dbReference>
<gene>
    <name evidence="2" type="ORF">FNJ87_05325</name>
</gene>
<dbReference type="PANTHER" id="PTHR33747">
    <property type="entry name" value="UPF0225 PROTEIN SCO1677"/>
    <property type="match status" value="1"/>
</dbReference>